<reference evidence="3 4" key="1">
    <citation type="journal article" date="2013" name="BMC Genomics">
        <title>Reconstruction of the lipid metabolism for the microalga Monoraphidium neglectum from its genome sequence reveals characteristics suitable for biofuel production.</title>
        <authorList>
            <person name="Bogen C."/>
            <person name="Al-Dilaimi A."/>
            <person name="Albersmeier A."/>
            <person name="Wichmann J."/>
            <person name="Grundmann M."/>
            <person name="Rupp O."/>
            <person name="Lauersen K.J."/>
            <person name="Blifernez-Klassen O."/>
            <person name="Kalinowski J."/>
            <person name="Goesmann A."/>
            <person name="Mussgnug J.H."/>
            <person name="Kruse O."/>
        </authorList>
    </citation>
    <scope>NUCLEOTIDE SEQUENCE [LARGE SCALE GENOMIC DNA]</scope>
    <source>
        <strain evidence="3 4">SAG 48.87</strain>
    </source>
</reference>
<sequence length="309" mass="32738">MAAAAAAEESVDDVHGGAGHDSAGSGGAPLQAELEQKVLALLQERRTLEASHARDLAARDAEVARLQLCLDSEVSALRRRQEEVEARAPLVAVQLAEARAALLSGDLDVSDEAAGRLRVAAQEGRLGLADAVRFALHQGMQDARRDNERLRLTGSAAREAAARLEAECARLRRDNARLAAAEAERQSDAGAAVSALEVRCQRLSVELDEAAAAVEVLRAKGRAYDEVEARAERLEAELERLRPLEASAAALAARLREAEAAARSAAAAGVAAVTERGYLSRELQAANDRVLRLEADLVARDEKVWGGGA</sequence>
<gene>
    <name evidence="3" type="ORF">MNEG_6284</name>
</gene>
<dbReference type="InterPro" id="IPR026205">
    <property type="entry name" value="PIBF1"/>
</dbReference>
<dbReference type="AlphaFoldDB" id="A0A0D2MMC1"/>
<organism evidence="3 4">
    <name type="scientific">Monoraphidium neglectum</name>
    <dbReference type="NCBI Taxonomy" id="145388"/>
    <lineage>
        <taxon>Eukaryota</taxon>
        <taxon>Viridiplantae</taxon>
        <taxon>Chlorophyta</taxon>
        <taxon>core chlorophytes</taxon>
        <taxon>Chlorophyceae</taxon>
        <taxon>CS clade</taxon>
        <taxon>Sphaeropleales</taxon>
        <taxon>Selenastraceae</taxon>
        <taxon>Monoraphidium</taxon>
    </lineage>
</organism>
<name>A0A0D2MMC1_9CHLO</name>
<evidence type="ECO:0000256" key="1">
    <source>
        <dbReference type="SAM" id="Coils"/>
    </source>
</evidence>
<accession>A0A0D2MMC1</accession>
<feature type="coiled-coil region" evidence="1">
    <location>
        <begin position="147"/>
        <end position="268"/>
    </location>
</feature>
<feature type="compositionally biased region" description="Gly residues" evidence="2">
    <location>
        <begin position="16"/>
        <end position="27"/>
    </location>
</feature>
<dbReference type="PANTHER" id="PTHR18950">
    <property type="entry name" value="PROGESTERONE-INDUCED BLOCKING FACTOR 1"/>
    <property type="match status" value="1"/>
</dbReference>
<dbReference type="GO" id="GO:0005815">
    <property type="term" value="C:microtubule organizing center"/>
    <property type="evidence" value="ECO:0007669"/>
    <property type="project" value="TreeGrafter"/>
</dbReference>
<dbReference type="RefSeq" id="XP_013900696.1">
    <property type="nucleotide sequence ID" value="XM_014045242.1"/>
</dbReference>
<proteinExistence type="predicted"/>
<dbReference type="EMBL" id="KK101226">
    <property type="protein sequence ID" value="KIZ01677.1"/>
    <property type="molecule type" value="Genomic_DNA"/>
</dbReference>
<keyword evidence="1" id="KW-0175">Coiled coil</keyword>
<protein>
    <submittedName>
        <fullName evidence="3">Uncharacterized protein</fullName>
    </submittedName>
</protein>
<dbReference type="Proteomes" id="UP000054498">
    <property type="component" value="Unassembled WGS sequence"/>
</dbReference>
<evidence type="ECO:0000313" key="4">
    <source>
        <dbReference type="Proteomes" id="UP000054498"/>
    </source>
</evidence>
<feature type="region of interest" description="Disordered" evidence="2">
    <location>
        <begin position="1"/>
        <end position="28"/>
    </location>
</feature>
<keyword evidence="4" id="KW-1185">Reference proteome</keyword>
<dbReference type="GO" id="GO:0060271">
    <property type="term" value="P:cilium assembly"/>
    <property type="evidence" value="ECO:0007669"/>
    <property type="project" value="TreeGrafter"/>
</dbReference>
<dbReference type="GeneID" id="25739160"/>
<dbReference type="OrthoDB" id="10678021at2759"/>
<dbReference type="PANTHER" id="PTHR18950:SF0">
    <property type="entry name" value="PROGESTERONE IMMUNOMODULATORY BINDING FACTOR 1"/>
    <property type="match status" value="1"/>
</dbReference>
<evidence type="ECO:0000256" key="2">
    <source>
        <dbReference type="SAM" id="MobiDB-lite"/>
    </source>
</evidence>
<dbReference type="KEGG" id="mng:MNEG_6284"/>
<evidence type="ECO:0000313" key="3">
    <source>
        <dbReference type="EMBL" id="KIZ01677.1"/>
    </source>
</evidence>